<dbReference type="Pfam" id="PF07687">
    <property type="entry name" value="M20_dimer"/>
    <property type="match status" value="1"/>
</dbReference>
<evidence type="ECO:0000259" key="3">
    <source>
        <dbReference type="Pfam" id="PF07687"/>
    </source>
</evidence>
<dbReference type="GO" id="GO:0016787">
    <property type="term" value="F:hydrolase activity"/>
    <property type="evidence" value="ECO:0007669"/>
    <property type="project" value="UniProtKB-KW"/>
</dbReference>
<evidence type="ECO:0000313" key="4">
    <source>
        <dbReference type="EMBL" id="SEA29173.1"/>
    </source>
</evidence>
<dbReference type="Pfam" id="PF01546">
    <property type="entry name" value="Peptidase_M20"/>
    <property type="match status" value="1"/>
</dbReference>
<dbReference type="RefSeq" id="WP_092346867.1">
    <property type="nucleotide sequence ID" value="NZ_FNQN01000004.1"/>
</dbReference>
<evidence type="ECO:0000313" key="5">
    <source>
        <dbReference type="Proteomes" id="UP000199409"/>
    </source>
</evidence>
<dbReference type="STRING" id="37625.SAMN05660420_01742"/>
<keyword evidence="5" id="KW-1185">Reference proteome</keyword>
<feature type="domain" description="Peptidase M20 dimerisation" evidence="3">
    <location>
        <begin position="186"/>
        <end position="282"/>
    </location>
</feature>
<dbReference type="PIRSF" id="PIRSF005962">
    <property type="entry name" value="Pept_M20D_amidohydro"/>
    <property type="match status" value="1"/>
</dbReference>
<organism evidence="4 5">
    <name type="scientific">Desulfuromusa kysingii</name>
    <dbReference type="NCBI Taxonomy" id="37625"/>
    <lineage>
        <taxon>Bacteria</taxon>
        <taxon>Pseudomonadati</taxon>
        <taxon>Thermodesulfobacteriota</taxon>
        <taxon>Desulfuromonadia</taxon>
        <taxon>Desulfuromonadales</taxon>
        <taxon>Geopsychrobacteraceae</taxon>
        <taxon>Desulfuromusa</taxon>
    </lineage>
</organism>
<keyword evidence="1 4" id="KW-0378">Hydrolase</keyword>
<name>A0A1H3ZZ71_9BACT</name>
<feature type="binding site" evidence="2">
    <location>
        <position position="137"/>
    </location>
    <ligand>
        <name>Mn(2+)</name>
        <dbReference type="ChEBI" id="CHEBI:29035"/>
        <label>2</label>
    </ligand>
</feature>
<dbReference type="EMBL" id="FNQN01000004">
    <property type="protein sequence ID" value="SEA29173.1"/>
    <property type="molecule type" value="Genomic_DNA"/>
</dbReference>
<dbReference type="SUPFAM" id="SSF55031">
    <property type="entry name" value="Bacterial exopeptidase dimerisation domain"/>
    <property type="match status" value="1"/>
</dbReference>
<dbReference type="PANTHER" id="PTHR11014:SF63">
    <property type="entry name" value="METALLOPEPTIDASE, PUTATIVE (AFU_ORTHOLOGUE AFUA_6G09600)-RELATED"/>
    <property type="match status" value="1"/>
</dbReference>
<dbReference type="InterPro" id="IPR017439">
    <property type="entry name" value="Amidohydrolase"/>
</dbReference>
<feature type="binding site" evidence="2">
    <location>
        <position position="360"/>
    </location>
    <ligand>
        <name>Mn(2+)</name>
        <dbReference type="ChEBI" id="CHEBI:29035"/>
        <label>2</label>
    </ligand>
</feature>
<dbReference type="OrthoDB" id="9777385at2"/>
<dbReference type="GO" id="GO:0046872">
    <property type="term" value="F:metal ion binding"/>
    <property type="evidence" value="ECO:0007669"/>
    <property type="project" value="UniProtKB-KW"/>
</dbReference>
<feature type="binding site" evidence="2">
    <location>
        <position position="103"/>
    </location>
    <ligand>
        <name>Mn(2+)</name>
        <dbReference type="ChEBI" id="CHEBI:29035"/>
        <label>2</label>
    </ligand>
</feature>
<keyword evidence="2" id="KW-0479">Metal-binding</keyword>
<dbReference type="AlphaFoldDB" id="A0A1H3ZZ71"/>
<evidence type="ECO:0000256" key="2">
    <source>
        <dbReference type="PIRSR" id="PIRSR005962-1"/>
    </source>
</evidence>
<accession>A0A1H3ZZ71</accession>
<protein>
    <submittedName>
        <fullName evidence="4">Amidohydrolase</fullName>
    </submittedName>
</protein>
<dbReference type="Gene3D" id="3.40.630.10">
    <property type="entry name" value="Zn peptidases"/>
    <property type="match status" value="1"/>
</dbReference>
<dbReference type="NCBIfam" id="TIGR01891">
    <property type="entry name" value="amidohydrolases"/>
    <property type="match status" value="1"/>
</dbReference>
<reference evidence="4 5" key="1">
    <citation type="submission" date="2016-10" db="EMBL/GenBank/DDBJ databases">
        <authorList>
            <person name="de Groot N.N."/>
        </authorList>
    </citation>
    <scope>NUCLEOTIDE SEQUENCE [LARGE SCALE GENOMIC DNA]</scope>
    <source>
        <strain evidence="4 5">DSM 7343</strain>
    </source>
</reference>
<proteinExistence type="predicted"/>
<sequence length="394" mass="43226">MFEITQKVQSFSDELKELRRYFHRHPEIGFAEFNTQKKIIAYLKDLGLHPNPIAGTGVVATIEGTKPGRTVLLRSDMDALPVFEETGLAYASESPGIMHACGHDGHMAMLLVASRIIFSLREQFSGTVKILFQPNEEDAGAWKVIEDGVMLDPKVDAVFGMHLWSQCATGSVDIVDGPQMAASYYFNLTVNGRGGHAGFAHKSIDPIYVSTLIIQAIQGIQTRQVDALDPAAIMITKIQAGTSSTIIPEKVEIEGSIRFLYPEGEKLLERFETVIDQICKAYDATYELSFQQGNALLSNDPVIAKYARQAAAETVGAEKVSAIHRTMAGEDFSSYLAHAPGAFAFVGIHDTKKSTVYPHHHPMFDIDEGALLFGTELFVRTAFKLLDKSLAIAT</sequence>
<evidence type="ECO:0000256" key="1">
    <source>
        <dbReference type="ARBA" id="ARBA00022801"/>
    </source>
</evidence>
<feature type="binding site" evidence="2">
    <location>
        <position position="101"/>
    </location>
    <ligand>
        <name>Mn(2+)</name>
        <dbReference type="ChEBI" id="CHEBI:29035"/>
        <label>2</label>
    </ligand>
</feature>
<dbReference type="SUPFAM" id="SSF53187">
    <property type="entry name" value="Zn-dependent exopeptidases"/>
    <property type="match status" value="1"/>
</dbReference>
<gene>
    <name evidence="4" type="ORF">SAMN05660420_01742</name>
</gene>
<keyword evidence="2" id="KW-0464">Manganese</keyword>
<comment type="cofactor">
    <cofactor evidence="2">
        <name>Mn(2+)</name>
        <dbReference type="ChEBI" id="CHEBI:29035"/>
    </cofactor>
    <text evidence="2">The Mn(2+) ion enhances activity.</text>
</comment>
<dbReference type="Proteomes" id="UP000199409">
    <property type="component" value="Unassembled WGS sequence"/>
</dbReference>
<dbReference type="PANTHER" id="PTHR11014">
    <property type="entry name" value="PEPTIDASE M20 FAMILY MEMBER"/>
    <property type="match status" value="1"/>
</dbReference>
<dbReference type="InterPro" id="IPR002933">
    <property type="entry name" value="Peptidase_M20"/>
</dbReference>
<dbReference type="InterPro" id="IPR011650">
    <property type="entry name" value="Peptidase_M20_dimer"/>
</dbReference>
<dbReference type="Gene3D" id="3.30.70.360">
    <property type="match status" value="1"/>
</dbReference>
<feature type="binding site" evidence="2">
    <location>
        <position position="162"/>
    </location>
    <ligand>
        <name>Mn(2+)</name>
        <dbReference type="ChEBI" id="CHEBI:29035"/>
        <label>2</label>
    </ligand>
</feature>
<dbReference type="InterPro" id="IPR036264">
    <property type="entry name" value="Bact_exopeptidase_dim_dom"/>
</dbReference>